<feature type="region of interest" description="Disordered" evidence="1">
    <location>
        <begin position="489"/>
        <end position="518"/>
    </location>
</feature>
<protein>
    <submittedName>
        <fullName evidence="2">Uncharacterized protein</fullName>
    </submittedName>
</protein>
<feature type="region of interest" description="Disordered" evidence="1">
    <location>
        <begin position="319"/>
        <end position="346"/>
    </location>
</feature>
<proteinExistence type="predicted"/>
<keyword evidence="3" id="KW-1185">Reference proteome</keyword>
<sequence>MGLVGSTKHLKRKFPTPQGVGEVRGDQSMARRCYMTAWKVKGKGNEALPIEIPDQRPESDYGRPEPADELIKIPFFEGDSEKVMLISSKLEEKDELIRLLKNKADLFAWKPTDMPGEDPKGMQKAAEKVETAIVEAKKKRTSGDREGKKDEEKGSGKEKVNGLLSGSYTESRALAWAYKESQARPEAIKKALFVINHFPFLLVLPIVESSATSAHYRAGAKETPDCPKFPYSANFLACSMEEEAVGKPPNETDVSMHPMDGKTGVKRGRSSLETAGDSMDKGNERVVPESGSRGESGKISYASVVRQQADPWQSVSWGMGDSNDEGFMSDDDASVEDESEGPHILLTCPYGGPWVIARTRNRRTNEAKGSGDTENAKAADRVEVVPETAPSSTRLGDSSKTPKQISGKDNSKLKAQLQARAKVSNKSNKRKGDKGLVSEAPVKDKTHGLGLLSSLSAHSELPSSPLFHSHNPLYVEGGEKVGVGINGDARAKGELEPSGQDFGINLGDENEALDAMQA</sequence>
<geneLocation type="mitochondrion" evidence="2"/>
<feature type="region of interest" description="Disordered" evidence="1">
    <location>
        <begin position="363"/>
        <end position="445"/>
    </location>
</feature>
<comment type="caution">
    <text evidence="2">The sequence shown here is derived from an EMBL/GenBank/DDBJ whole genome shotgun (WGS) entry which is preliminary data.</text>
</comment>
<organism evidence="2 3">
    <name type="scientific">Zingiber officinale</name>
    <name type="common">Ginger</name>
    <name type="synonym">Amomum zingiber</name>
    <dbReference type="NCBI Taxonomy" id="94328"/>
    <lineage>
        <taxon>Eukaryota</taxon>
        <taxon>Viridiplantae</taxon>
        <taxon>Streptophyta</taxon>
        <taxon>Embryophyta</taxon>
        <taxon>Tracheophyta</taxon>
        <taxon>Spermatophyta</taxon>
        <taxon>Magnoliopsida</taxon>
        <taxon>Liliopsida</taxon>
        <taxon>Zingiberales</taxon>
        <taxon>Zingiberaceae</taxon>
        <taxon>Zingiber</taxon>
    </lineage>
</organism>
<evidence type="ECO:0000256" key="1">
    <source>
        <dbReference type="SAM" id="MobiDB-lite"/>
    </source>
</evidence>
<name>A0A8J5C693_ZINOF</name>
<accession>A0A8J5C693</accession>
<keyword evidence="2" id="KW-0496">Mitochondrion</keyword>
<feature type="compositionally biased region" description="Polar residues" evidence="1">
    <location>
        <begin position="389"/>
        <end position="408"/>
    </location>
</feature>
<feature type="compositionally biased region" description="Acidic residues" evidence="1">
    <location>
        <begin position="322"/>
        <end position="339"/>
    </location>
</feature>
<feature type="region of interest" description="Disordered" evidence="1">
    <location>
        <begin position="134"/>
        <end position="162"/>
    </location>
</feature>
<feature type="compositionally biased region" description="Basic and acidic residues" evidence="1">
    <location>
        <begin position="433"/>
        <end position="445"/>
    </location>
</feature>
<gene>
    <name evidence="2" type="ORF">ZIOFF_074266</name>
</gene>
<dbReference type="Proteomes" id="UP000734854">
    <property type="component" value="Unassembled WGS sequence"/>
</dbReference>
<dbReference type="AlphaFoldDB" id="A0A8J5C693"/>
<feature type="compositionally biased region" description="Basic and acidic residues" evidence="1">
    <location>
        <begin position="141"/>
        <end position="160"/>
    </location>
</feature>
<feature type="compositionally biased region" description="Basic and acidic residues" evidence="1">
    <location>
        <begin position="278"/>
        <end position="287"/>
    </location>
</feature>
<feature type="region of interest" description="Disordered" evidence="1">
    <location>
        <begin position="1"/>
        <end position="25"/>
    </location>
</feature>
<reference evidence="2 3" key="1">
    <citation type="submission" date="2020-08" db="EMBL/GenBank/DDBJ databases">
        <title>Plant Genome Project.</title>
        <authorList>
            <person name="Zhang R.-G."/>
        </authorList>
    </citation>
    <scope>NUCLEOTIDE SEQUENCE [LARGE SCALE GENOMIC DNA]</scope>
    <source>
        <tissue evidence="2">Rhizome</tissue>
    </source>
</reference>
<feature type="compositionally biased region" description="Basic and acidic residues" evidence="1">
    <location>
        <begin position="363"/>
        <end position="384"/>
    </location>
</feature>
<evidence type="ECO:0000313" key="3">
    <source>
        <dbReference type="Proteomes" id="UP000734854"/>
    </source>
</evidence>
<feature type="region of interest" description="Disordered" evidence="1">
    <location>
        <begin position="246"/>
        <end position="297"/>
    </location>
</feature>
<evidence type="ECO:0000313" key="2">
    <source>
        <dbReference type="EMBL" id="KAG6467762.1"/>
    </source>
</evidence>
<dbReference type="EMBL" id="JACMSC010000023">
    <property type="protein sequence ID" value="KAG6467762.1"/>
    <property type="molecule type" value="Genomic_DNA"/>
</dbReference>